<dbReference type="Proteomes" id="UP000198528">
    <property type="component" value="Unassembled WGS sequence"/>
</dbReference>
<dbReference type="NCBIfam" id="NF037970">
    <property type="entry name" value="vanZ_1"/>
    <property type="match status" value="1"/>
</dbReference>
<dbReference type="STRING" id="604330.SAMN04489857_1076"/>
<accession>A0A1H1LQV9</accession>
<evidence type="ECO:0000313" key="5">
    <source>
        <dbReference type="Proteomes" id="UP000198528"/>
    </source>
</evidence>
<keyword evidence="1" id="KW-1133">Transmembrane helix</keyword>
<feature type="transmembrane region" description="Helical" evidence="1">
    <location>
        <begin position="12"/>
        <end position="33"/>
    </location>
</feature>
<protein>
    <submittedName>
        <fullName evidence="4">VanZ like family protein</fullName>
    </submittedName>
</protein>
<evidence type="ECO:0000256" key="1">
    <source>
        <dbReference type="SAM" id="Phobius"/>
    </source>
</evidence>
<dbReference type="Proteomes" id="UP000199480">
    <property type="component" value="Chromosome I"/>
</dbReference>
<organism evidence="4 6">
    <name type="scientific">Parafannyhessea umbonata</name>
    <dbReference type="NCBI Taxonomy" id="604330"/>
    <lineage>
        <taxon>Bacteria</taxon>
        <taxon>Bacillati</taxon>
        <taxon>Actinomycetota</taxon>
        <taxon>Coriobacteriia</taxon>
        <taxon>Coriobacteriales</taxon>
        <taxon>Atopobiaceae</taxon>
        <taxon>Parafannyhessea</taxon>
    </lineage>
</organism>
<proteinExistence type="predicted"/>
<reference evidence="5 6" key="2">
    <citation type="submission" date="2016-10" db="EMBL/GenBank/DDBJ databases">
        <authorList>
            <person name="Varghese N."/>
            <person name="Submissions S."/>
        </authorList>
    </citation>
    <scope>NUCLEOTIDE SEQUENCE [LARGE SCALE GENOMIC DNA]</scope>
    <source>
        <strain evidence="5">DSM 22619</strain>
        <strain evidence="6">DSM 22620</strain>
    </source>
</reference>
<name>A0A1H1LQV9_9ACTN</name>
<gene>
    <name evidence="3" type="ORF">SAMN04487824_11616</name>
    <name evidence="4" type="ORF">SAMN04489857_1076</name>
</gene>
<keyword evidence="5" id="KW-1185">Reference proteome</keyword>
<evidence type="ECO:0000313" key="3">
    <source>
        <dbReference type="EMBL" id="SDC45909.1"/>
    </source>
</evidence>
<evidence type="ECO:0000313" key="6">
    <source>
        <dbReference type="Proteomes" id="UP000199480"/>
    </source>
</evidence>
<evidence type="ECO:0000259" key="2">
    <source>
        <dbReference type="Pfam" id="PF04892"/>
    </source>
</evidence>
<feature type="transmembrane region" description="Helical" evidence="1">
    <location>
        <begin position="141"/>
        <end position="158"/>
    </location>
</feature>
<dbReference type="InterPro" id="IPR006976">
    <property type="entry name" value="VanZ-like"/>
</dbReference>
<dbReference type="AlphaFoldDB" id="A0A1H1LQV9"/>
<dbReference type="RefSeq" id="WP_090846963.1">
    <property type="nucleotide sequence ID" value="NZ_FMZL01000016.1"/>
</dbReference>
<dbReference type="Pfam" id="PF04892">
    <property type="entry name" value="VanZ"/>
    <property type="match status" value="1"/>
</dbReference>
<sequence>MAGRGSAHASRAAGVWLVVVLLWLAFVWGHSLVPGPASTGESNVVMHALRPAFEAAGVTDAHQMTHLIRKCAHFLEYAMLGLLCSGLRTAAQGGFMRASYGVDAGAMRLVKLGTLACCLAPVADETIQMFTPGRSSLLTDVLLDLSGVLFGTLVMLAARRLRRRRG</sequence>
<evidence type="ECO:0000313" key="4">
    <source>
        <dbReference type="EMBL" id="SDR76702.1"/>
    </source>
</evidence>
<dbReference type="OrthoDB" id="291892at2"/>
<reference evidence="4" key="1">
    <citation type="submission" date="2016-10" db="EMBL/GenBank/DDBJ databases">
        <authorList>
            <person name="de Groot N.N."/>
        </authorList>
    </citation>
    <scope>NUCLEOTIDE SEQUENCE [LARGE SCALE GENOMIC DNA]</scope>
    <source>
        <strain evidence="3">DSM 22619</strain>
        <strain evidence="4">DSM 22620</strain>
    </source>
</reference>
<dbReference type="GeneID" id="78500434"/>
<feature type="domain" description="VanZ-like" evidence="2">
    <location>
        <begin position="17"/>
        <end position="156"/>
    </location>
</feature>
<dbReference type="EMBL" id="FMZL01000016">
    <property type="protein sequence ID" value="SDC45909.1"/>
    <property type="molecule type" value="Genomic_DNA"/>
</dbReference>
<keyword evidence="1" id="KW-0812">Transmembrane</keyword>
<keyword evidence="1" id="KW-0472">Membrane</keyword>
<dbReference type="EMBL" id="LT629759">
    <property type="protein sequence ID" value="SDR76702.1"/>
    <property type="molecule type" value="Genomic_DNA"/>
</dbReference>